<keyword evidence="1" id="KW-0812">Transmembrane</keyword>
<comment type="caution">
    <text evidence="2">The sequence shown here is derived from an EMBL/GenBank/DDBJ whole genome shotgun (WGS) entry which is preliminary data.</text>
</comment>
<evidence type="ECO:0000313" key="2">
    <source>
        <dbReference type="EMBL" id="MCI80151.1"/>
    </source>
</evidence>
<evidence type="ECO:0000313" key="3">
    <source>
        <dbReference type="Proteomes" id="UP000265520"/>
    </source>
</evidence>
<name>A0A392UZ53_9FABA</name>
<dbReference type="Proteomes" id="UP000265520">
    <property type="component" value="Unassembled WGS sequence"/>
</dbReference>
<keyword evidence="1" id="KW-1133">Transmembrane helix</keyword>
<reference evidence="2 3" key="1">
    <citation type="journal article" date="2018" name="Front. Plant Sci.">
        <title>Red Clover (Trifolium pratense) and Zigzag Clover (T. medium) - A Picture of Genomic Similarities and Differences.</title>
        <authorList>
            <person name="Dluhosova J."/>
            <person name="Istvanek J."/>
            <person name="Nedelnik J."/>
            <person name="Repkova J."/>
        </authorList>
    </citation>
    <scope>NUCLEOTIDE SEQUENCE [LARGE SCALE GENOMIC DNA]</scope>
    <source>
        <strain evidence="3">cv. 10/8</strain>
        <tissue evidence="2">Leaf</tissue>
    </source>
</reference>
<proteinExistence type="predicted"/>
<sequence length="63" mass="6804">AGKQENWLCPAPCAGRSSGCATRNMRAFVWVCLLWAAHGAASLVRGAATSIYYLLFDFLQPQG</sequence>
<feature type="transmembrane region" description="Helical" evidence="1">
    <location>
        <begin position="27"/>
        <end position="55"/>
    </location>
</feature>
<feature type="non-terminal residue" evidence="2">
    <location>
        <position position="1"/>
    </location>
</feature>
<dbReference type="AlphaFoldDB" id="A0A392UZ53"/>
<keyword evidence="3" id="KW-1185">Reference proteome</keyword>
<accession>A0A392UZ53</accession>
<organism evidence="2 3">
    <name type="scientific">Trifolium medium</name>
    <dbReference type="NCBI Taxonomy" id="97028"/>
    <lineage>
        <taxon>Eukaryota</taxon>
        <taxon>Viridiplantae</taxon>
        <taxon>Streptophyta</taxon>
        <taxon>Embryophyta</taxon>
        <taxon>Tracheophyta</taxon>
        <taxon>Spermatophyta</taxon>
        <taxon>Magnoliopsida</taxon>
        <taxon>eudicotyledons</taxon>
        <taxon>Gunneridae</taxon>
        <taxon>Pentapetalae</taxon>
        <taxon>rosids</taxon>
        <taxon>fabids</taxon>
        <taxon>Fabales</taxon>
        <taxon>Fabaceae</taxon>
        <taxon>Papilionoideae</taxon>
        <taxon>50 kb inversion clade</taxon>
        <taxon>NPAAA clade</taxon>
        <taxon>Hologalegina</taxon>
        <taxon>IRL clade</taxon>
        <taxon>Trifolieae</taxon>
        <taxon>Trifolium</taxon>
    </lineage>
</organism>
<protein>
    <submittedName>
        <fullName evidence="2">Uncharacterized protein</fullName>
    </submittedName>
</protein>
<evidence type="ECO:0000256" key="1">
    <source>
        <dbReference type="SAM" id="Phobius"/>
    </source>
</evidence>
<dbReference type="EMBL" id="LXQA010988924">
    <property type="protein sequence ID" value="MCI80151.1"/>
    <property type="molecule type" value="Genomic_DNA"/>
</dbReference>
<keyword evidence="1" id="KW-0472">Membrane</keyword>